<evidence type="ECO:0000259" key="1">
    <source>
        <dbReference type="Pfam" id="PF00485"/>
    </source>
</evidence>
<dbReference type="Proteomes" id="UP000009328">
    <property type="component" value="Unassembled WGS sequence"/>
</dbReference>
<dbReference type="AlphaFoldDB" id="K0KP64"/>
<evidence type="ECO:0000313" key="2">
    <source>
        <dbReference type="EMBL" id="CCH47070.1"/>
    </source>
</evidence>
<name>K0KP64_WICCF</name>
<evidence type="ECO:0000313" key="3">
    <source>
        <dbReference type="Proteomes" id="UP000009328"/>
    </source>
</evidence>
<organism evidence="2 3">
    <name type="scientific">Wickerhamomyces ciferrii (strain ATCC 14091 / BCRC 22168 / CBS 111 / JCM 3599 / NBRC 0793 / NRRL Y-1031 F-60-10)</name>
    <name type="common">Yeast</name>
    <name type="synonym">Pichia ciferrii</name>
    <dbReference type="NCBI Taxonomy" id="1206466"/>
    <lineage>
        <taxon>Eukaryota</taxon>
        <taxon>Fungi</taxon>
        <taxon>Dikarya</taxon>
        <taxon>Ascomycota</taxon>
        <taxon>Saccharomycotina</taxon>
        <taxon>Saccharomycetes</taxon>
        <taxon>Phaffomycetales</taxon>
        <taxon>Wickerhamomycetaceae</taxon>
        <taxon>Wickerhamomyces</taxon>
    </lineage>
</organism>
<feature type="domain" description="Phosphoribulokinase/uridine kinase" evidence="1">
    <location>
        <begin position="3"/>
        <end position="135"/>
    </location>
</feature>
<dbReference type="InParanoid" id="K0KP64"/>
<dbReference type="HOGENOM" id="CLU_067202_0_1_1"/>
<dbReference type="EMBL" id="CAIF01000302">
    <property type="protein sequence ID" value="CCH47070.1"/>
    <property type="molecule type" value="Genomic_DNA"/>
</dbReference>
<dbReference type="InterPro" id="IPR027417">
    <property type="entry name" value="P-loop_NTPase"/>
</dbReference>
<dbReference type="GO" id="GO:0005524">
    <property type="term" value="F:ATP binding"/>
    <property type="evidence" value="ECO:0007669"/>
    <property type="project" value="InterPro"/>
</dbReference>
<keyword evidence="2" id="KW-0808">Transferase</keyword>
<dbReference type="Pfam" id="PF00485">
    <property type="entry name" value="PRK"/>
    <property type="match status" value="1"/>
</dbReference>
<dbReference type="SUPFAM" id="SSF52540">
    <property type="entry name" value="P-loop containing nucleoside triphosphate hydrolases"/>
    <property type="match status" value="1"/>
</dbReference>
<proteinExistence type="predicted"/>
<dbReference type="GO" id="GO:0004849">
    <property type="term" value="F:uridine kinase activity"/>
    <property type="evidence" value="ECO:0007669"/>
    <property type="project" value="UniProtKB-EC"/>
</dbReference>
<dbReference type="PANTHER" id="PTHR10285">
    <property type="entry name" value="URIDINE KINASE"/>
    <property type="match status" value="1"/>
</dbReference>
<dbReference type="InterPro" id="IPR006083">
    <property type="entry name" value="PRK/URK"/>
</dbReference>
<accession>K0KP64</accession>
<gene>
    <name evidence="2" type="ORF">BN7_6679</name>
</gene>
<sequence>MVLAGSPGSGKSTISRHIIEKINALYGEEVAIVVTQDGFHYYRHELEKFPNKEEAFKRRGAPFTFDSELFLKLIKVLREPINDNLIITAPDFNHKVKDPQSNAIYIKPEHKIIIIEGNYVLLKDENWKEIGSLVDERWKIHVEPKIARSRIVKRHIESGISSTIEKAIKRCDDNDMINAEYIRLNSCVPDLTIESIDE</sequence>
<reference evidence="2 3" key="1">
    <citation type="journal article" date="2012" name="Eukaryot. Cell">
        <title>Draft genome sequence of Wickerhamomyces ciferrii NRRL Y-1031 F-60-10.</title>
        <authorList>
            <person name="Schneider J."/>
            <person name="Andrea H."/>
            <person name="Blom J."/>
            <person name="Jaenicke S."/>
            <person name="Ruckert C."/>
            <person name="Schorsch C."/>
            <person name="Szczepanowski R."/>
            <person name="Farwick M."/>
            <person name="Goesmann A."/>
            <person name="Puhler A."/>
            <person name="Schaffer S."/>
            <person name="Tauch A."/>
            <person name="Kohler T."/>
            <person name="Brinkrolf K."/>
        </authorList>
    </citation>
    <scope>NUCLEOTIDE SEQUENCE [LARGE SCALE GENOMIC DNA]</scope>
    <source>
        <strain evidence="3">ATCC 14091 / BCRC 22168 / CBS 111 / JCM 3599 / NBRC 0793 / NRRL Y-1031 F-60-10</strain>
    </source>
</reference>
<comment type="caution">
    <text evidence="2">The sequence shown here is derived from an EMBL/GenBank/DDBJ whole genome shotgun (WGS) entry which is preliminary data.</text>
</comment>
<keyword evidence="2" id="KW-0418">Kinase</keyword>
<protein>
    <submittedName>
        <fullName evidence="2">Uridine kinase</fullName>
        <ecNumber evidence="2">2.7.1.48</ecNumber>
    </submittedName>
</protein>
<dbReference type="EC" id="2.7.1.48" evidence="2"/>
<keyword evidence="3" id="KW-1185">Reference proteome</keyword>
<dbReference type="eggNOG" id="KOG2702">
    <property type="taxonomic scope" value="Eukaryota"/>
</dbReference>
<dbReference type="Gene3D" id="3.40.50.300">
    <property type="entry name" value="P-loop containing nucleotide triphosphate hydrolases"/>
    <property type="match status" value="1"/>
</dbReference>
<dbReference type="STRING" id="1206466.K0KP64"/>